<feature type="domain" description="MULE transposase" evidence="2">
    <location>
        <begin position="283"/>
        <end position="382"/>
    </location>
</feature>
<dbReference type="InterPro" id="IPR019557">
    <property type="entry name" value="AminoTfrase-like_pln_mobile"/>
</dbReference>
<evidence type="ECO:0000313" key="3">
    <source>
        <dbReference type="EMBL" id="CAN61979.1"/>
    </source>
</evidence>
<dbReference type="PANTHER" id="PTHR31973:SF195">
    <property type="entry name" value="MUDR FAMILY TRANSPOSASE"/>
    <property type="match status" value="1"/>
</dbReference>
<dbReference type="ExpressionAtlas" id="A5C0N8">
    <property type="expression patterns" value="baseline"/>
</dbReference>
<evidence type="ECO:0000259" key="2">
    <source>
        <dbReference type="Pfam" id="PF10551"/>
    </source>
</evidence>
<dbReference type="Pfam" id="PF10551">
    <property type="entry name" value="MULE"/>
    <property type="match status" value="1"/>
</dbReference>
<feature type="domain" description="Aminotransferase-like plant mobile" evidence="1">
    <location>
        <begin position="618"/>
        <end position="800"/>
    </location>
</feature>
<dbReference type="EMBL" id="AM478011">
    <property type="protein sequence ID" value="CAN61979.1"/>
    <property type="molecule type" value="Genomic_DNA"/>
</dbReference>
<organism evidence="3">
    <name type="scientific">Vitis vinifera</name>
    <name type="common">Grape</name>
    <dbReference type="NCBI Taxonomy" id="29760"/>
    <lineage>
        <taxon>Eukaryota</taxon>
        <taxon>Viridiplantae</taxon>
        <taxon>Streptophyta</taxon>
        <taxon>Embryophyta</taxon>
        <taxon>Tracheophyta</taxon>
        <taxon>Spermatophyta</taxon>
        <taxon>Magnoliopsida</taxon>
        <taxon>eudicotyledons</taxon>
        <taxon>Gunneridae</taxon>
        <taxon>Pentapetalae</taxon>
        <taxon>rosids</taxon>
        <taxon>Vitales</taxon>
        <taxon>Vitaceae</taxon>
        <taxon>Viteae</taxon>
        <taxon>Vitis</taxon>
    </lineage>
</organism>
<reference evidence="3" key="1">
    <citation type="journal article" date="2007" name="PLoS ONE">
        <title>The first genome sequence of an elite grapevine cultivar (Pinot noir Vitis vinifera L.): coping with a highly heterozygous genome.</title>
        <authorList>
            <person name="Velasco R."/>
            <person name="Zharkikh A."/>
            <person name="Troggio M."/>
            <person name="Cartwright D.A."/>
            <person name="Cestaro A."/>
            <person name="Pruss D."/>
            <person name="Pindo M."/>
            <person name="FitzGerald L.M."/>
            <person name="Vezzulli S."/>
            <person name="Reid J."/>
            <person name="Malacarne G."/>
            <person name="Iliev D."/>
            <person name="Coppola G."/>
            <person name="Wardell B."/>
            <person name="Micheletti D."/>
            <person name="Macalma T."/>
            <person name="Facci M."/>
            <person name="Mitchell J.T."/>
            <person name="Perazzolli M."/>
            <person name="Eldredge G."/>
            <person name="Gatto P."/>
            <person name="Oyzerski R."/>
            <person name="Moretto M."/>
            <person name="Gutin N."/>
            <person name="Stefanini M."/>
            <person name="Chen Y."/>
            <person name="Segala C."/>
            <person name="Davenport C."/>
            <person name="Dematte L."/>
            <person name="Mraz A."/>
            <person name="Battilana J."/>
            <person name="Stormo K."/>
            <person name="Costa F."/>
            <person name="Tao Q."/>
            <person name="Si-Ammour A."/>
            <person name="Harkins T."/>
            <person name="Lackey A."/>
            <person name="Perbost C."/>
            <person name="Taillon B."/>
            <person name="Stella A."/>
            <person name="Solovyev V."/>
            <person name="Fawcett J.A."/>
            <person name="Sterck L."/>
            <person name="Vandepoele K."/>
            <person name="Grando S.M."/>
            <person name="Toppo S."/>
            <person name="Moser C."/>
            <person name="Lanchbury J."/>
            <person name="Bogden R."/>
            <person name="Skolnick M."/>
            <person name="Sgaramella V."/>
            <person name="Bhatnagar S.K."/>
            <person name="Fontana P."/>
            <person name="Gutin A."/>
            <person name="Van de Peer Y."/>
            <person name="Salamini F."/>
            <person name="Viola R."/>
        </authorList>
    </citation>
    <scope>NUCLEOTIDE SEQUENCE</scope>
</reference>
<evidence type="ECO:0008006" key="4">
    <source>
        <dbReference type="Google" id="ProtNLM"/>
    </source>
</evidence>
<sequence length="1006" mass="116530">MGWRVTFSEKQPESDTLLGRFWRPLEEKHVRLPGEQGCRGISLTLGRVFSDLRIIAPSYVPGEKNGQYVKNAQMTVIWMGKKQEIVEDMPYGNVVAMVDSGEFVYKVEERLDEDIRKLKDIFVHESCKYPMKKGNKFQPCPVKNDSGVARMLEMHNRFGMDEVELFVEQVPIDLQMNSPIGNYIPLLLGENDGTSNVQNPFTFEHRSEEDEEDEERRQCEVQTTSEDVFLENKWLDFLFLGWKEARFINFVDNSRLRTKSKVFQRVFWAFHPSIEGFKHCCPVLTIDGTHLYGKYKGTVMIVMSCDGNNQLFPLAFALTEDENVDSWGWFLACIRNRVTQRRGLCVISDRHPSIMAAFADVYLGWSEPNAYHRIYMRHLASNFMTRFKDKCLKQLLCRAALETKVEKFNIHMETIWRINQDALSWLEDISFEKWTLSHDGSRRYGIMTTNMSEVFNSVLKRARSFPITAFVQLTFYRVNNYFAVRREHGASRLALGKQHTSYVDAKMNANVDVKMNANVVKASSHEVVLYDHFQRLFHVNASRGSKKTSSGGRTYRVNLHSMKHVSGGRPKSTCLHNEMDVREVMKHRNGRFDPDPLDRSILMLQDKHKSQLVDSGQLYRELCRASLDSATEISRPITLLQMRQLPVDPLGHRWRIPLSWSHNPSPHVLTFYRDQLDAQTQDRVLWEPYTANLIAHLPTICQADEEIWRTMSPLICFDIIVWHKLERVLPQFRMQQGIPPPCLIDMELYLVDRRGRHQYDWVTFHAQYISLWVTRSERIATTLLVITTMAFYDPYMQWYRRIMRRLIAPVLHRDHMRFHSIASATELLMAISNDLEETHRIAIDVLHVIGEDHCVHSTHEPSTSLGPFMRPPSLITPVRPIDLDPRLPYHLPLPPVQPSISLDAPPPIIESIAPPPVTESIAPLPFLQGTTHAARLHVRVPRGHQAPRVRRVLPPSVPSNSTTHVDDVSWSIEIETFQIAQMDTTNMVIYHRCSQRKRNIPSCGTH</sequence>
<evidence type="ECO:0000259" key="1">
    <source>
        <dbReference type="Pfam" id="PF10536"/>
    </source>
</evidence>
<dbReference type="AlphaFoldDB" id="A5C0N8"/>
<name>A5C0N8_VITVI</name>
<proteinExistence type="predicted"/>
<accession>A5C0N8</accession>
<gene>
    <name evidence="3" type="ORF">VITISV_021612</name>
</gene>
<dbReference type="Pfam" id="PF10536">
    <property type="entry name" value="PMD"/>
    <property type="match status" value="1"/>
</dbReference>
<dbReference type="PANTHER" id="PTHR31973">
    <property type="entry name" value="POLYPROTEIN, PUTATIVE-RELATED"/>
    <property type="match status" value="1"/>
</dbReference>
<dbReference type="InterPro" id="IPR018289">
    <property type="entry name" value="MULE_transposase_dom"/>
</dbReference>
<dbReference type="Gene3D" id="2.40.30.10">
    <property type="entry name" value="Translation factors"/>
    <property type="match status" value="1"/>
</dbReference>
<protein>
    <recommendedName>
        <fullName evidence="4">Serine/threonine-protein phosphatase 7 long form-like</fullName>
    </recommendedName>
</protein>